<keyword evidence="3" id="KW-1185">Reference proteome</keyword>
<evidence type="ECO:0008006" key="4">
    <source>
        <dbReference type="Google" id="ProtNLM"/>
    </source>
</evidence>
<proteinExistence type="predicted"/>
<feature type="region of interest" description="Disordered" evidence="1">
    <location>
        <begin position="120"/>
        <end position="149"/>
    </location>
</feature>
<comment type="caution">
    <text evidence="2">The sequence shown here is derived from an EMBL/GenBank/DDBJ whole genome shotgun (WGS) entry which is preliminary data.</text>
</comment>
<feature type="compositionally biased region" description="Low complexity" evidence="1">
    <location>
        <begin position="129"/>
        <end position="140"/>
    </location>
</feature>
<evidence type="ECO:0000313" key="2">
    <source>
        <dbReference type="EMBL" id="PHQ36519.1"/>
    </source>
</evidence>
<dbReference type="EMBL" id="NIZW01000002">
    <property type="protein sequence ID" value="PHQ36519.1"/>
    <property type="molecule type" value="Genomic_DNA"/>
</dbReference>
<gene>
    <name evidence="2" type="ORF">CEE69_03840</name>
</gene>
<dbReference type="OrthoDB" id="282088at2"/>
<evidence type="ECO:0000256" key="1">
    <source>
        <dbReference type="SAM" id="MobiDB-lite"/>
    </source>
</evidence>
<accession>A0A2G1WD01</accession>
<name>A0A2G1WD01_9BACT</name>
<protein>
    <recommendedName>
        <fullName evidence="4">Zinc-finger domain-containing protein</fullName>
    </recommendedName>
</protein>
<organism evidence="2 3">
    <name type="scientific">Rhodopirellula bahusiensis</name>
    <dbReference type="NCBI Taxonomy" id="2014065"/>
    <lineage>
        <taxon>Bacteria</taxon>
        <taxon>Pseudomonadati</taxon>
        <taxon>Planctomycetota</taxon>
        <taxon>Planctomycetia</taxon>
        <taxon>Pirellulales</taxon>
        <taxon>Pirellulaceae</taxon>
        <taxon>Rhodopirellula</taxon>
    </lineage>
</organism>
<dbReference type="Proteomes" id="UP000225740">
    <property type="component" value="Unassembled WGS sequence"/>
</dbReference>
<dbReference type="GeneID" id="90607388"/>
<evidence type="ECO:0000313" key="3">
    <source>
        <dbReference type="Proteomes" id="UP000225740"/>
    </source>
</evidence>
<dbReference type="AlphaFoldDB" id="A0A2G1WD01"/>
<reference evidence="2 3" key="1">
    <citation type="submission" date="2017-06" db="EMBL/GenBank/DDBJ databases">
        <title>Description of Rhodopirellula bahusiensis sp. nov.</title>
        <authorList>
            <person name="Kizina J."/>
            <person name="Harder J."/>
        </authorList>
    </citation>
    <scope>NUCLEOTIDE SEQUENCE [LARGE SCALE GENOMIC DNA]</scope>
    <source>
        <strain evidence="2 3">SWK21</strain>
    </source>
</reference>
<dbReference type="RefSeq" id="WP_099259417.1">
    <property type="nucleotide sequence ID" value="NZ_NIZW01000002.1"/>
</dbReference>
<sequence length="221" mass="23256">MSHNSTIHSVSVGENAACDAFEARMNQWIDTGSEHSIDDDRHLANCVHCQQTLAIWRQLETGMPTAVGAVGTSGTERRFLRVAGQLSVAVAACLIAVIVLRAPTNEMSVDEANSLVGPSGDGVQWNVASSSEQSDSQGESAVRPVPVATDSTRESLLADSGKLSARRPAGSVIDGAVADQPSGQNMLLAQFIAQSRPTVTQLSVGVAPLGRTLQRTANLFY</sequence>